<feature type="region of interest" description="Disordered" evidence="1">
    <location>
        <begin position="820"/>
        <end position="844"/>
    </location>
</feature>
<reference evidence="2 3" key="1">
    <citation type="submission" date="2024-01" db="EMBL/GenBank/DDBJ databases">
        <authorList>
            <person name="Allen C."/>
            <person name="Tagirdzhanova G."/>
        </authorList>
    </citation>
    <scope>NUCLEOTIDE SEQUENCE [LARGE SCALE GENOMIC DNA]</scope>
</reference>
<feature type="compositionally biased region" description="Basic and acidic residues" evidence="1">
    <location>
        <begin position="168"/>
        <end position="184"/>
    </location>
</feature>
<accession>A0ABP0AQM5</accession>
<feature type="compositionally biased region" description="Polar residues" evidence="1">
    <location>
        <begin position="632"/>
        <end position="659"/>
    </location>
</feature>
<organism evidence="2 3">
    <name type="scientific">Sporothrix eucalyptigena</name>
    <dbReference type="NCBI Taxonomy" id="1812306"/>
    <lineage>
        <taxon>Eukaryota</taxon>
        <taxon>Fungi</taxon>
        <taxon>Dikarya</taxon>
        <taxon>Ascomycota</taxon>
        <taxon>Pezizomycotina</taxon>
        <taxon>Sordariomycetes</taxon>
        <taxon>Sordariomycetidae</taxon>
        <taxon>Ophiostomatales</taxon>
        <taxon>Ophiostomataceae</taxon>
        <taxon>Sporothrix</taxon>
    </lineage>
</organism>
<feature type="region of interest" description="Disordered" evidence="1">
    <location>
        <begin position="156"/>
        <end position="192"/>
    </location>
</feature>
<proteinExistence type="predicted"/>
<feature type="compositionally biased region" description="Acidic residues" evidence="1">
    <location>
        <begin position="820"/>
        <end position="832"/>
    </location>
</feature>
<feature type="region of interest" description="Disordered" evidence="1">
    <location>
        <begin position="632"/>
        <end position="666"/>
    </location>
</feature>
<protein>
    <submittedName>
        <fullName evidence="2">Uncharacterized protein</fullName>
    </submittedName>
</protein>
<keyword evidence="3" id="KW-1185">Reference proteome</keyword>
<comment type="caution">
    <text evidence="2">The sequence shown here is derived from an EMBL/GenBank/DDBJ whole genome shotgun (WGS) entry which is preliminary data.</text>
</comment>
<feature type="compositionally biased region" description="Polar residues" evidence="1">
    <location>
        <begin position="104"/>
        <end position="114"/>
    </location>
</feature>
<dbReference type="Proteomes" id="UP001642482">
    <property type="component" value="Unassembled WGS sequence"/>
</dbReference>
<dbReference type="EMBL" id="CAWUHD010000003">
    <property type="protein sequence ID" value="CAK7209563.1"/>
    <property type="molecule type" value="Genomic_DNA"/>
</dbReference>
<evidence type="ECO:0000313" key="2">
    <source>
        <dbReference type="EMBL" id="CAK7209563.1"/>
    </source>
</evidence>
<feature type="region of interest" description="Disordered" evidence="1">
    <location>
        <begin position="728"/>
        <end position="796"/>
    </location>
</feature>
<feature type="compositionally biased region" description="Polar residues" evidence="1">
    <location>
        <begin position="773"/>
        <end position="795"/>
    </location>
</feature>
<name>A0ABP0AQM5_9PEZI</name>
<gene>
    <name evidence="2" type="ORF">SEUCBS140593_000535</name>
</gene>
<sequence>MTPVAGPIYRHGNSDILLAWSQREAAAAEQPWTATRCHRQLRPLLTHLMALRREKARAALKKRNESLRQPLSPNKRLTADDDLASRKRVRYTYSLKGRRRQGRPSATSKSIISQTEEEPAQRIKVAPLMQQARRSFCPGEVVLATPVLSRARKHRQAWSLPSSPLTHRKPDASVDSSLLRKEQVAPKPKAKNTSFKYRGYYQDSIRINTNNNAKPSNNPSMDADWAALFSAISPESRQMYEAIFRAVEALLRSTTNNLEPARTPNSLLAMCLRKVPQYIAVCEEAEREEAEKEGVAKLPSSSVSLEIYSDLESLGGGDRGGWKHLRTVVQQHGIDILKAACAEGLLHETFIRLLVRLCTHMKAYDEAEGLMTALFDSHISSLCKGQHLYEKPEGGSDPVESTGPTASLNMLLQYAEETGRTSSSLQKITELLSHGHLPSAWLICAVGILQKEAVIESSDNHSSHEPAVLKRLSVIIQRSLSEVSQKIKRRKGQHKAEAAAHCFPRQHLLILAACLVRPGSEVDNGGHPSDMLKQLVEEATPFQKGQVYNATVVLVTSVAENCGRASESAVSGVPASRSYLLELCSQAANHIHSTLDYGSESSLTTRLQADAAFLLASRSNDLRDLAFAESLGKSSVQTNDQRPASSGPRTGHPLTSTTDGACLSPPSRMLGAPVTALFEGYRWEEGISEWVISTPRPTSRPRPIWSPEPRRNSELVVVLDDFFHEKPVKQDKARPFQRPTQSHGRLSLPASLPPSSPTTGDDSDMDDYPSPDKNSNTTTPMLPRTPTSKSSSQARNVRHLRLIPRMRATRSLLTLVSDNEVGEEDDSDEYEIEGGPHDEQKTTRTPLFDLGNAKNIKRTITSGNTQQKKGVAACDSDDYADATISDDELGL</sequence>
<evidence type="ECO:0000313" key="3">
    <source>
        <dbReference type="Proteomes" id="UP001642482"/>
    </source>
</evidence>
<evidence type="ECO:0000256" key="1">
    <source>
        <dbReference type="SAM" id="MobiDB-lite"/>
    </source>
</evidence>
<feature type="region of interest" description="Disordered" evidence="1">
    <location>
        <begin position="59"/>
        <end position="120"/>
    </location>
</feature>
<feature type="compositionally biased region" description="Basic residues" evidence="1">
    <location>
        <begin position="86"/>
        <end position="102"/>
    </location>
</feature>